<keyword evidence="2" id="KW-1185">Reference proteome</keyword>
<name>A0A3D9IW41_9BACL</name>
<accession>A0A3D9IW41</accession>
<evidence type="ECO:0008006" key="3">
    <source>
        <dbReference type="Google" id="ProtNLM"/>
    </source>
</evidence>
<sequence>MSITIPREPDLVLISWTRNPLQKGSQRMITASRVIGSSSPCRSLIQSGQSLRAALKCLERNDFRIVARKKTTDVSGYYLLQRG</sequence>
<gene>
    <name evidence="1" type="ORF">DFP95_101449</name>
</gene>
<dbReference type="EMBL" id="QRDY01000001">
    <property type="protein sequence ID" value="RED65952.1"/>
    <property type="molecule type" value="Genomic_DNA"/>
</dbReference>
<proteinExistence type="predicted"/>
<dbReference type="RefSeq" id="WP_115990910.1">
    <property type="nucleotide sequence ID" value="NZ_QRDY01000001.1"/>
</dbReference>
<dbReference type="OrthoDB" id="2634395at2"/>
<protein>
    <recommendedName>
        <fullName evidence="3">Helix-turn-helix protein</fullName>
    </recommendedName>
</protein>
<dbReference type="Proteomes" id="UP000256869">
    <property type="component" value="Unassembled WGS sequence"/>
</dbReference>
<dbReference type="AlphaFoldDB" id="A0A3D9IW41"/>
<reference evidence="1 2" key="1">
    <citation type="submission" date="2018-07" db="EMBL/GenBank/DDBJ databases">
        <title>Genomic Encyclopedia of Type Strains, Phase III (KMG-III): the genomes of soil and plant-associated and newly described type strains.</title>
        <authorList>
            <person name="Whitman W."/>
        </authorList>
    </citation>
    <scope>NUCLEOTIDE SEQUENCE [LARGE SCALE GENOMIC DNA]</scope>
    <source>
        <strain evidence="1 2">CECT 8236</strain>
    </source>
</reference>
<comment type="caution">
    <text evidence="1">The sequence shown here is derived from an EMBL/GenBank/DDBJ whole genome shotgun (WGS) entry which is preliminary data.</text>
</comment>
<evidence type="ECO:0000313" key="2">
    <source>
        <dbReference type="Proteomes" id="UP000256869"/>
    </source>
</evidence>
<evidence type="ECO:0000313" key="1">
    <source>
        <dbReference type="EMBL" id="RED65952.1"/>
    </source>
</evidence>
<organism evidence="1 2">
    <name type="scientific">Cohnella lupini</name>
    <dbReference type="NCBI Taxonomy" id="1294267"/>
    <lineage>
        <taxon>Bacteria</taxon>
        <taxon>Bacillati</taxon>
        <taxon>Bacillota</taxon>
        <taxon>Bacilli</taxon>
        <taxon>Bacillales</taxon>
        <taxon>Paenibacillaceae</taxon>
        <taxon>Cohnella</taxon>
    </lineage>
</organism>